<dbReference type="RefSeq" id="WP_052415614.1">
    <property type="nucleotide sequence ID" value="NZ_BBOW01000074.1"/>
</dbReference>
<evidence type="ECO:0000313" key="3">
    <source>
        <dbReference type="Proteomes" id="UP001164768"/>
    </source>
</evidence>
<evidence type="ECO:0008006" key="4">
    <source>
        <dbReference type="Google" id="ProtNLM"/>
    </source>
</evidence>
<feature type="region of interest" description="Disordered" evidence="1">
    <location>
        <begin position="1"/>
        <end position="52"/>
    </location>
</feature>
<dbReference type="EMBL" id="CP113121">
    <property type="protein sequence ID" value="WAD03062.1"/>
    <property type="molecule type" value="Genomic_DNA"/>
</dbReference>
<keyword evidence="2" id="KW-0614">Plasmid</keyword>
<dbReference type="GO" id="GO:0006355">
    <property type="term" value="P:regulation of DNA-templated transcription"/>
    <property type="evidence" value="ECO:0007669"/>
    <property type="project" value="InterPro"/>
</dbReference>
<gene>
    <name evidence="2" type="ORF">ORR04_13245</name>
</gene>
<feature type="compositionally biased region" description="Basic and acidic residues" evidence="1">
    <location>
        <begin position="28"/>
        <end position="40"/>
    </location>
</feature>
<proteinExistence type="predicted"/>
<reference evidence="2" key="1">
    <citation type="submission" date="2022-11" db="EMBL/GenBank/DDBJ databases">
        <title>Whole genome sequence of Levilactobacillus brevis SMB091.</title>
        <authorList>
            <person name="Kim J.-M."/>
            <person name="Kim O.-C."/>
            <person name="Choi Y.H."/>
            <person name="Han N.S."/>
            <person name="Hurh B."/>
        </authorList>
    </citation>
    <scope>NUCLEOTIDE SEQUENCE</scope>
    <source>
        <strain evidence="2">SMB091</strain>
        <plasmid evidence="2">pBRV522</plasmid>
    </source>
</reference>
<dbReference type="AlphaFoldDB" id="A0AB38X8Z1"/>
<dbReference type="Proteomes" id="UP001164768">
    <property type="component" value="Plasmid pBRV522"/>
</dbReference>
<geneLocation type="plasmid" evidence="2 3">
    <name>pBRV522</name>
</geneLocation>
<name>A0AB38X8Z1_LEVBR</name>
<organism evidence="2 3">
    <name type="scientific">Levilactobacillus brevis</name>
    <name type="common">Lactobacillus brevis</name>
    <dbReference type="NCBI Taxonomy" id="1580"/>
    <lineage>
        <taxon>Bacteria</taxon>
        <taxon>Bacillati</taxon>
        <taxon>Bacillota</taxon>
        <taxon>Bacilli</taxon>
        <taxon>Lactobacillales</taxon>
        <taxon>Lactobacillaceae</taxon>
        <taxon>Levilactobacillus</taxon>
    </lineage>
</organism>
<protein>
    <recommendedName>
        <fullName evidence="4">CopG family transcriptional regulator</fullName>
    </recommendedName>
</protein>
<sequence>MSNKNRKPVQIDSDEEGKYFDSLFAKESTNEEKQSKKNQETEPTQIQEPRLQQFEKIRDYYKNDKSQKQYSIYLPESIQKMIKRHAILEDKSFSQVAKELFLDHYLSNSEIKSAYNDDYDRRNGLKP</sequence>
<evidence type="ECO:0000313" key="2">
    <source>
        <dbReference type="EMBL" id="WAD03062.1"/>
    </source>
</evidence>
<evidence type="ECO:0000256" key="1">
    <source>
        <dbReference type="SAM" id="MobiDB-lite"/>
    </source>
</evidence>
<dbReference type="Gene3D" id="1.10.1220.10">
    <property type="entry name" value="Met repressor-like"/>
    <property type="match status" value="1"/>
</dbReference>
<accession>A0AB38X8Z1</accession>
<dbReference type="InterPro" id="IPR013321">
    <property type="entry name" value="Arc_rbn_hlx_hlx"/>
</dbReference>